<dbReference type="GO" id="GO:0003677">
    <property type="term" value="F:DNA binding"/>
    <property type="evidence" value="ECO:0007669"/>
    <property type="project" value="InterPro"/>
</dbReference>
<keyword evidence="4 6" id="KW-0804">Transcription</keyword>
<reference evidence="9" key="1">
    <citation type="submission" date="2016-07" db="EMBL/GenBank/DDBJ databases">
        <title>De novo transcriptome assembly of four accessions of the metal hyperaccumulator plant Noccaea caerulescens.</title>
        <authorList>
            <person name="Blande D."/>
            <person name="Halimaa P."/>
            <person name="Tervahauta A.I."/>
            <person name="Aarts M.G."/>
            <person name="Karenlampi S.O."/>
        </authorList>
    </citation>
    <scope>NUCLEOTIDE SEQUENCE</scope>
</reference>
<keyword evidence="2 6" id="KW-0678">Repressor</keyword>
<keyword evidence="3 6" id="KW-0805">Transcription regulation</keyword>
<evidence type="ECO:0000313" key="9">
    <source>
        <dbReference type="EMBL" id="JAU58698.1"/>
    </source>
</evidence>
<evidence type="ECO:0000256" key="7">
    <source>
        <dbReference type="SAM" id="MobiDB-lite"/>
    </source>
</evidence>
<comment type="function">
    <text evidence="6">Transcriptional repressor that regulates multiple aspects of plant growth and development.</text>
</comment>
<evidence type="ECO:0000256" key="2">
    <source>
        <dbReference type="ARBA" id="ARBA00022491"/>
    </source>
</evidence>
<feature type="compositionally biased region" description="Low complexity" evidence="7">
    <location>
        <begin position="213"/>
        <end position="222"/>
    </location>
</feature>
<name>A0A1J3GRD3_NOCCA</name>
<dbReference type="InterPro" id="IPR038933">
    <property type="entry name" value="Ovate"/>
</dbReference>
<dbReference type="PROSITE" id="PS51754">
    <property type="entry name" value="OVATE"/>
    <property type="match status" value="1"/>
</dbReference>
<dbReference type="NCBIfam" id="TIGR01568">
    <property type="entry name" value="A_thal_3678"/>
    <property type="match status" value="1"/>
</dbReference>
<dbReference type="GO" id="GO:0045892">
    <property type="term" value="P:negative regulation of DNA-templated transcription"/>
    <property type="evidence" value="ECO:0007669"/>
    <property type="project" value="UniProtKB-UniRule"/>
</dbReference>
<dbReference type="Pfam" id="PF13724">
    <property type="entry name" value="DNA_binding_2"/>
    <property type="match status" value="1"/>
</dbReference>
<evidence type="ECO:0000256" key="3">
    <source>
        <dbReference type="ARBA" id="ARBA00023015"/>
    </source>
</evidence>
<dbReference type="PANTHER" id="PTHR33057:SF151">
    <property type="entry name" value="TRANSCRIPTION REPRESSOR OFP1"/>
    <property type="match status" value="1"/>
</dbReference>
<keyword evidence="5 6" id="KW-0539">Nucleus</keyword>
<evidence type="ECO:0000256" key="5">
    <source>
        <dbReference type="ARBA" id="ARBA00023242"/>
    </source>
</evidence>
<dbReference type="InterPro" id="IPR006458">
    <property type="entry name" value="Ovate_C"/>
</dbReference>
<proteinExistence type="predicted"/>
<feature type="region of interest" description="Disordered" evidence="7">
    <location>
        <begin position="209"/>
        <end position="237"/>
    </location>
</feature>
<gene>
    <name evidence="9" type="ORF">LE_TR6810_c0_g1_i1_g.24688</name>
</gene>
<dbReference type="InterPro" id="IPR025830">
    <property type="entry name" value="DNA_bnd_dom_ovate"/>
</dbReference>
<dbReference type="AlphaFoldDB" id="A0A1J3GRD3"/>
<evidence type="ECO:0000259" key="8">
    <source>
        <dbReference type="PROSITE" id="PS51754"/>
    </source>
</evidence>
<protein>
    <recommendedName>
        <fullName evidence="6">Transcription repressor</fullName>
    </recommendedName>
    <alternativeName>
        <fullName evidence="6">Ovate family protein</fullName>
    </alternativeName>
</protein>
<organism evidence="9">
    <name type="scientific">Noccaea caerulescens</name>
    <name type="common">Alpine penny-cress</name>
    <name type="synonym">Thlaspi caerulescens</name>
    <dbReference type="NCBI Taxonomy" id="107243"/>
    <lineage>
        <taxon>Eukaryota</taxon>
        <taxon>Viridiplantae</taxon>
        <taxon>Streptophyta</taxon>
        <taxon>Embryophyta</taxon>
        <taxon>Tracheophyta</taxon>
        <taxon>Spermatophyta</taxon>
        <taxon>Magnoliopsida</taxon>
        <taxon>eudicotyledons</taxon>
        <taxon>Gunneridae</taxon>
        <taxon>Pentapetalae</taxon>
        <taxon>rosids</taxon>
        <taxon>malvids</taxon>
        <taxon>Brassicales</taxon>
        <taxon>Brassicaceae</taxon>
        <taxon>Coluteocarpeae</taxon>
        <taxon>Noccaea</taxon>
    </lineage>
</organism>
<dbReference type="PANTHER" id="PTHR33057">
    <property type="entry name" value="TRANSCRIPTION REPRESSOR OFP7-RELATED"/>
    <property type="match status" value="1"/>
</dbReference>
<comment type="subcellular location">
    <subcellularLocation>
        <location evidence="1 6">Nucleus</location>
    </subcellularLocation>
</comment>
<evidence type="ECO:0000256" key="4">
    <source>
        <dbReference type="ARBA" id="ARBA00023163"/>
    </source>
</evidence>
<dbReference type="EMBL" id="GEVL01018643">
    <property type="protein sequence ID" value="JAU58698.1"/>
    <property type="molecule type" value="Transcribed_RNA"/>
</dbReference>
<dbReference type="GO" id="GO:0005634">
    <property type="term" value="C:nucleus"/>
    <property type="evidence" value="ECO:0007669"/>
    <property type="project" value="UniProtKB-SubCell"/>
</dbReference>
<evidence type="ECO:0000256" key="1">
    <source>
        <dbReference type="ARBA" id="ARBA00004123"/>
    </source>
</evidence>
<dbReference type="Pfam" id="PF04844">
    <property type="entry name" value="Ovate"/>
    <property type="match status" value="1"/>
</dbReference>
<accession>A0A1J3GRD3</accession>
<evidence type="ECO:0000256" key="6">
    <source>
        <dbReference type="RuleBase" id="RU367028"/>
    </source>
</evidence>
<feature type="domain" description="OVATE" evidence="8">
    <location>
        <begin position="230"/>
        <end position="289"/>
    </location>
</feature>
<feature type="region of interest" description="Disordered" evidence="7">
    <location>
        <begin position="28"/>
        <end position="86"/>
    </location>
</feature>
<sequence length="298" mass="33139">MGNNYRFKLSELIPNAWFYKLRDMGRSKKQQNSTLSHSPIKKHHPLPTPSTTTARSPRPPPPRRSSHHSRPLRTAPSDTPRKSAGNGFLHRATVSSAPNHAPSSALCCHANPHFDFSTTSGESTVIGTGSFSPELRSDQVLVPDESLESSSHSPCSCVSYKMSKATAFTPPPELDLRPIVTKPRSKQTTVRKTVVSSPAGVRLRMRSPRISTRKSVSGGSAARSRRSRAVMKASVDPRRDFKESMEEMIAENNIRASKDLEELLACYLCLNSDEYHHIIISVFKQIWLDLNLPPHHSK</sequence>